<dbReference type="AlphaFoldDB" id="A0A9D4DFT1"/>
<feature type="signal peptide" evidence="1">
    <location>
        <begin position="1"/>
        <end position="19"/>
    </location>
</feature>
<reference evidence="2" key="2">
    <citation type="submission" date="2020-11" db="EMBL/GenBank/DDBJ databases">
        <authorList>
            <person name="McCartney M.A."/>
            <person name="Auch B."/>
            <person name="Kono T."/>
            <person name="Mallez S."/>
            <person name="Becker A."/>
            <person name="Gohl D.M."/>
            <person name="Silverstein K.A.T."/>
            <person name="Koren S."/>
            <person name="Bechman K.B."/>
            <person name="Herman A."/>
            <person name="Abrahante J.E."/>
            <person name="Garbe J."/>
        </authorList>
    </citation>
    <scope>NUCLEOTIDE SEQUENCE</scope>
    <source>
        <strain evidence="2">Duluth1</strain>
        <tissue evidence="2">Whole animal</tissue>
    </source>
</reference>
<keyword evidence="1" id="KW-0732">Signal</keyword>
<accession>A0A9D4DFT1</accession>
<name>A0A9D4DFT1_DREPO</name>
<sequence length="189" mass="20567">MHTDIRLLLCTTLVFHAFGLEVKKRYEFENVIGGAGSARTPWRSAASGNSSLHMFKGDQIQLTLCADVAMTLSIDGLIYSNDGESDTIDVSVKYSTGVFFPYGTVFTEETSGGWGKFWNSFKSSVPFPATPLFLTPCTNTTLRLTVNVADCYGSEFDALDVTLSTNVANETLWCDAKLIYAANPTPCAV</sequence>
<evidence type="ECO:0000313" key="3">
    <source>
        <dbReference type="Proteomes" id="UP000828390"/>
    </source>
</evidence>
<evidence type="ECO:0000313" key="2">
    <source>
        <dbReference type="EMBL" id="KAH3746794.1"/>
    </source>
</evidence>
<proteinExistence type="predicted"/>
<evidence type="ECO:0000256" key="1">
    <source>
        <dbReference type="SAM" id="SignalP"/>
    </source>
</evidence>
<gene>
    <name evidence="2" type="ORF">DPMN_181210</name>
</gene>
<feature type="chain" id="PRO_5038953960" evidence="1">
    <location>
        <begin position="20"/>
        <end position="189"/>
    </location>
</feature>
<reference evidence="2" key="1">
    <citation type="journal article" date="2019" name="bioRxiv">
        <title>The Genome of the Zebra Mussel, Dreissena polymorpha: A Resource for Invasive Species Research.</title>
        <authorList>
            <person name="McCartney M.A."/>
            <person name="Auch B."/>
            <person name="Kono T."/>
            <person name="Mallez S."/>
            <person name="Zhang Y."/>
            <person name="Obille A."/>
            <person name="Becker A."/>
            <person name="Abrahante J.E."/>
            <person name="Garbe J."/>
            <person name="Badalamenti J.P."/>
            <person name="Herman A."/>
            <person name="Mangelson H."/>
            <person name="Liachko I."/>
            <person name="Sullivan S."/>
            <person name="Sone E.D."/>
            <person name="Koren S."/>
            <person name="Silverstein K.A.T."/>
            <person name="Beckman K.B."/>
            <person name="Gohl D.M."/>
        </authorList>
    </citation>
    <scope>NUCLEOTIDE SEQUENCE</scope>
    <source>
        <strain evidence="2">Duluth1</strain>
        <tissue evidence="2">Whole animal</tissue>
    </source>
</reference>
<organism evidence="2 3">
    <name type="scientific">Dreissena polymorpha</name>
    <name type="common">Zebra mussel</name>
    <name type="synonym">Mytilus polymorpha</name>
    <dbReference type="NCBI Taxonomy" id="45954"/>
    <lineage>
        <taxon>Eukaryota</taxon>
        <taxon>Metazoa</taxon>
        <taxon>Spiralia</taxon>
        <taxon>Lophotrochozoa</taxon>
        <taxon>Mollusca</taxon>
        <taxon>Bivalvia</taxon>
        <taxon>Autobranchia</taxon>
        <taxon>Heteroconchia</taxon>
        <taxon>Euheterodonta</taxon>
        <taxon>Imparidentia</taxon>
        <taxon>Neoheterodontei</taxon>
        <taxon>Myida</taxon>
        <taxon>Dreissenoidea</taxon>
        <taxon>Dreissenidae</taxon>
        <taxon>Dreissena</taxon>
    </lineage>
</organism>
<keyword evidence="3" id="KW-1185">Reference proteome</keyword>
<dbReference type="Proteomes" id="UP000828390">
    <property type="component" value="Unassembled WGS sequence"/>
</dbReference>
<protein>
    <submittedName>
        <fullName evidence="2">Uncharacterized protein</fullName>
    </submittedName>
</protein>
<dbReference type="EMBL" id="JAIWYP010000010">
    <property type="protein sequence ID" value="KAH3746794.1"/>
    <property type="molecule type" value="Genomic_DNA"/>
</dbReference>
<comment type="caution">
    <text evidence="2">The sequence shown here is derived from an EMBL/GenBank/DDBJ whole genome shotgun (WGS) entry which is preliminary data.</text>
</comment>